<sequence length="758" mass="83947">MEKIAILDAGAQYGKVIDRRVRELSVFSEMLPINTPIEMLMKADYKAFIISGSPDSVYQSASCTCDPKLFDANVPVLGICYGMQLINKMFGGQVMEGDTRQDGVFKIDCDTTSPLFEGLSKQEHVLFTHGDHCVTAASGFKVIAKSSSNIAGIANDEKRLYGVQFHPEVDLSTCGLKILKNFLFNICNLKGDYKMSDRVELCISKIREAVGQNKILILLSGGVDSTVCAALLSKTLDPSQIIAVHIDNGFLRKNESLRVIESLKSLGIKVHLINAGLRFLSGTTMLHVDVMTEALAPASVSPSKTQSDSEISTGTSDETSDPNTKECRSTLDSMAYSQSTDTSNTKRQSHVSGGGIHPHLESRNIPIGPLRTVTIFPEDKRQIIGDTFVRVAQEVWTELQLDPSSLMLCQGTLRPDLIESASNLVSQRADTIKTHHNTTTLVQILQKQGRVVEPLSDFHKDEVRQIGRQLGLPEAIVNRHPFPGPGLAVRILCAAEPYIERDFSETTSLIKMISGYHQMSQKPHALLNKINAAARPEEQQRLSKITANRSLAAYVLPIRSVGVQGDHRTYSYACALSSSTAPDWDALSFLANLIPRICHNINRVVYILGPQVVHPVNDITITYLREPVIDTLREVDDKVMSVLHNNGCMNNVDQMPVVLIPIHFDRDPSQVVSIPSVLRSVVLRPVKSADFMTCIAAVPGVHIPEDVCNCLQYYLFYIYVNFMNALFFCMFYVRAPNSVIVCQNRCQIISNWLFKFPC</sequence>
<comment type="pathway">
    <text evidence="1">Purine metabolism; GMP biosynthesis; GMP from XMP (L-Gln route): step 1/1.</text>
</comment>
<feature type="domain" description="GMPS ATP-PPase" evidence="13">
    <location>
        <begin position="193"/>
        <end position="479"/>
    </location>
</feature>
<dbReference type="PANTHER" id="PTHR11922">
    <property type="entry name" value="GMP SYNTHASE-RELATED"/>
    <property type="match status" value="1"/>
</dbReference>
<name>A0AA85FI37_9TREM</name>
<dbReference type="Gene3D" id="3.30.300.10">
    <property type="match status" value="2"/>
</dbReference>
<evidence type="ECO:0000256" key="2">
    <source>
        <dbReference type="ARBA" id="ARBA00012746"/>
    </source>
</evidence>
<evidence type="ECO:0000256" key="10">
    <source>
        <dbReference type="PROSITE-ProRule" id="PRU00886"/>
    </source>
</evidence>
<dbReference type="InterPro" id="IPR001674">
    <property type="entry name" value="GMP_synth_C"/>
</dbReference>
<evidence type="ECO:0000256" key="6">
    <source>
        <dbReference type="ARBA" id="ARBA00022755"/>
    </source>
</evidence>
<dbReference type="Gene3D" id="3.40.50.880">
    <property type="match status" value="1"/>
</dbReference>
<keyword evidence="8" id="KW-0315">Glutamine amidotransferase</keyword>
<dbReference type="InterPro" id="IPR025777">
    <property type="entry name" value="GMPS_ATP_PPase_dom"/>
</dbReference>
<evidence type="ECO:0000259" key="13">
    <source>
        <dbReference type="PROSITE" id="PS51553"/>
    </source>
</evidence>
<proteinExistence type="predicted"/>
<reference evidence="14" key="1">
    <citation type="submission" date="2022-06" db="EMBL/GenBank/DDBJ databases">
        <authorList>
            <person name="Berger JAMES D."/>
            <person name="Berger JAMES D."/>
        </authorList>
    </citation>
    <scope>NUCLEOTIDE SEQUENCE [LARGE SCALE GENOMIC DNA]</scope>
</reference>
<dbReference type="InterPro" id="IPR017926">
    <property type="entry name" value="GATASE"/>
</dbReference>
<dbReference type="EC" id="6.3.5.2" evidence="2"/>
<evidence type="ECO:0000256" key="1">
    <source>
        <dbReference type="ARBA" id="ARBA00005153"/>
    </source>
</evidence>
<organism evidence="14 15">
    <name type="scientific">Schistosoma rodhaini</name>
    <dbReference type="NCBI Taxonomy" id="6188"/>
    <lineage>
        <taxon>Eukaryota</taxon>
        <taxon>Metazoa</taxon>
        <taxon>Spiralia</taxon>
        <taxon>Lophotrochozoa</taxon>
        <taxon>Platyhelminthes</taxon>
        <taxon>Trematoda</taxon>
        <taxon>Digenea</taxon>
        <taxon>Strigeidida</taxon>
        <taxon>Schistosomatoidea</taxon>
        <taxon>Schistosomatidae</taxon>
        <taxon>Schistosoma</taxon>
    </lineage>
</organism>
<evidence type="ECO:0000313" key="14">
    <source>
        <dbReference type="Proteomes" id="UP000050792"/>
    </source>
</evidence>
<dbReference type="GO" id="GO:0005829">
    <property type="term" value="C:cytosol"/>
    <property type="evidence" value="ECO:0007669"/>
    <property type="project" value="TreeGrafter"/>
</dbReference>
<feature type="compositionally biased region" description="Polar residues" evidence="11">
    <location>
        <begin position="330"/>
        <end position="346"/>
    </location>
</feature>
<feature type="region of interest" description="Disordered" evidence="11">
    <location>
        <begin position="297"/>
        <end position="363"/>
    </location>
</feature>
<dbReference type="InterPro" id="IPR029062">
    <property type="entry name" value="Class_I_gatase-like"/>
</dbReference>
<dbReference type="Pfam" id="PF02540">
    <property type="entry name" value="NAD_synthase"/>
    <property type="match status" value="1"/>
</dbReference>
<evidence type="ECO:0000256" key="7">
    <source>
        <dbReference type="ARBA" id="ARBA00022840"/>
    </source>
</evidence>
<evidence type="ECO:0000256" key="11">
    <source>
        <dbReference type="SAM" id="MobiDB-lite"/>
    </source>
</evidence>
<dbReference type="Proteomes" id="UP000050792">
    <property type="component" value="Unassembled WGS sequence"/>
</dbReference>
<feature type="transmembrane region" description="Helical" evidence="12">
    <location>
        <begin position="714"/>
        <end position="733"/>
    </location>
</feature>
<dbReference type="Pfam" id="PF00117">
    <property type="entry name" value="GATase"/>
    <property type="match status" value="1"/>
</dbReference>
<dbReference type="SUPFAM" id="SSF52317">
    <property type="entry name" value="Class I glutamine amidotransferase-like"/>
    <property type="match status" value="1"/>
</dbReference>
<dbReference type="CDD" id="cd01742">
    <property type="entry name" value="GATase1_GMP_Synthase"/>
    <property type="match status" value="1"/>
</dbReference>
<dbReference type="NCBIfam" id="TIGR00888">
    <property type="entry name" value="guaA_Nterm"/>
    <property type="match status" value="1"/>
</dbReference>
<evidence type="ECO:0000256" key="4">
    <source>
        <dbReference type="ARBA" id="ARBA00022741"/>
    </source>
</evidence>
<feature type="binding site" evidence="10">
    <location>
        <begin position="220"/>
        <end position="226"/>
    </location>
    <ligand>
        <name>ATP</name>
        <dbReference type="ChEBI" id="CHEBI:30616"/>
    </ligand>
</feature>
<dbReference type="AlphaFoldDB" id="A0AA85FI37"/>
<accession>A0AA85FI37</accession>
<dbReference type="PROSITE" id="PS51553">
    <property type="entry name" value="GMPS_ATP_PPASE"/>
    <property type="match status" value="1"/>
</dbReference>
<evidence type="ECO:0000256" key="3">
    <source>
        <dbReference type="ARBA" id="ARBA00022598"/>
    </source>
</evidence>
<evidence type="ECO:0000313" key="15">
    <source>
        <dbReference type="WBParaSite" id="SRDH1_51140.7"/>
    </source>
</evidence>
<dbReference type="InterPro" id="IPR022310">
    <property type="entry name" value="NAD/GMP_synthase"/>
</dbReference>
<dbReference type="PANTHER" id="PTHR11922:SF2">
    <property type="entry name" value="GMP SYNTHASE [GLUTAMINE-HYDROLYZING]"/>
    <property type="match status" value="1"/>
</dbReference>
<dbReference type="InterPro" id="IPR014729">
    <property type="entry name" value="Rossmann-like_a/b/a_fold"/>
</dbReference>
<keyword evidence="7 10" id="KW-0067">ATP-binding</keyword>
<keyword evidence="5 10" id="KW-0332">GMP biosynthesis</keyword>
<keyword evidence="12" id="KW-0812">Transmembrane</keyword>
<evidence type="ECO:0000256" key="5">
    <source>
        <dbReference type="ARBA" id="ARBA00022749"/>
    </source>
</evidence>
<evidence type="ECO:0000256" key="9">
    <source>
        <dbReference type="ARBA" id="ARBA00031356"/>
    </source>
</evidence>
<evidence type="ECO:0000256" key="8">
    <source>
        <dbReference type="ARBA" id="ARBA00022962"/>
    </source>
</evidence>
<keyword evidence="12" id="KW-1133">Transmembrane helix</keyword>
<dbReference type="GO" id="GO:0005524">
    <property type="term" value="F:ATP binding"/>
    <property type="evidence" value="ECO:0007669"/>
    <property type="project" value="UniProtKB-UniRule"/>
</dbReference>
<dbReference type="InterPro" id="IPR004739">
    <property type="entry name" value="GMP_synth_GATase"/>
</dbReference>
<dbReference type="Gene3D" id="3.40.50.620">
    <property type="entry name" value="HUPs"/>
    <property type="match status" value="1"/>
</dbReference>
<dbReference type="WBParaSite" id="SRDH1_51140.7">
    <property type="protein sequence ID" value="SRDH1_51140.7"/>
    <property type="gene ID" value="SRDH1_51140"/>
</dbReference>
<dbReference type="SUPFAM" id="SSF52402">
    <property type="entry name" value="Adenine nucleotide alpha hydrolases-like"/>
    <property type="match status" value="1"/>
</dbReference>
<keyword evidence="12" id="KW-0472">Membrane</keyword>
<keyword evidence="6 10" id="KW-0658">Purine biosynthesis</keyword>
<dbReference type="GO" id="GO:0003921">
    <property type="term" value="F:GMP synthase activity"/>
    <property type="evidence" value="ECO:0007669"/>
    <property type="project" value="InterPro"/>
</dbReference>
<dbReference type="SUPFAM" id="SSF54810">
    <property type="entry name" value="GMP synthetase C-terminal dimerisation domain"/>
    <property type="match status" value="2"/>
</dbReference>
<keyword evidence="4 10" id="KW-0547">Nucleotide-binding</keyword>
<reference evidence="15" key="2">
    <citation type="submission" date="2023-11" db="UniProtKB">
        <authorList>
            <consortium name="WormBaseParasite"/>
        </authorList>
    </citation>
    <scope>IDENTIFICATION</scope>
</reference>
<dbReference type="CDD" id="cd01997">
    <property type="entry name" value="GMP_synthase_C"/>
    <property type="match status" value="1"/>
</dbReference>
<keyword evidence="3" id="KW-0436">Ligase</keyword>
<evidence type="ECO:0000256" key="12">
    <source>
        <dbReference type="SAM" id="Phobius"/>
    </source>
</evidence>
<feature type="compositionally biased region" description="Polar residues" evidence="11">
    <location>
        <begin position="300"/>
        <end position="317"/>
    </location>
</feature>
<dbReference type="PROSITE" id="PS51273">
    <property type="entry name" value="GATASE_TYPE_1"/>
    <property type="match status" value="1"/>
</dbReference>
<keyword evidence="14" id="KW-1185">Reference proteome</keyword>
<protein>
    <recommendedName>
        <fullName evidence="2">GMP synthase (glutamine-hydrolyzing)</fullName>
        <ecNumber evidence="2">6.3.5.2</ecNumber>
    </recommendedName>
    <alternativeName>
        <fullName evidence="9">Glutamine amidotransferase</fullName>
    </alternativeName>
</protein>